<keyword evidence="3" id="KW-1185">Reference proteome</keyword>
<organism evidence="2 3">
    <name type="scientific">Leptospira alexanderi serovar Manhao 3 str. L 60</name>
    <dbReference type="NCBI Taxonomy" id="1049759"/>
    <lineage>
        <taxon>Bacteria</taxon>
        <taxon>Pseudomonadati</taxon>
        <taxon>Spirochaetota</taxon>
        <taxon>Spirochaetia</taxon>
        <taxon>Leptospirales</taxon>
        <taxon>Leptospiraceae</taxon>
        <taxon>Leptospira</taxon>
    </lineage>
</organism>
<accession>V6IAP2</accession>
<keyword evidence="1" id="KW-0472">Membrane</keyword>
<keyword evidence="1" id="KW-0812">Transmembrane</keyword>
<evidence type="ECO:0000313" key="2">
    <source>
        <dbReference type="EMBL" id="EQA60928.1"/>
    </source>
</evidence>
<dbReference type="EMBL" id="AHMT02000053">
    <property type="protein sequence ID" value="EQA60928.1"/>
    <property type="molecule type" value="Genomic_DNA"/>
</dbReference>
<protein>
    <submittedName>
        <fullName evidence="2">Uncharacterized protein</fullName>
    </submittedName>
</protein>
<evidence type="ECO:0000313" key="3">
    <source>
        <dbReference type="Proteomes" id="UP000018747"/>
    </source>
</evidence>
<evidence type="ECO:0000256" key="1">
    <source>
        <dbReference type="SAM" id="Phobius"/>
    </source>
</evidence>
<feature type="transmembrane region" description="Helical" evidence="1">
    <location>
        <begin position="6"/>
        <end position="25"/>
    </location>
</feature>
<keyword evidence="1" id="KW-1133">Transmembrane helix</keyword>
<proteinExistence type="predicted"/>
<reference evidence="2" key="1">
    <citation type="submission" date="2013-05" db="EMBL/GenBank/DDBJ databases">
        <authorList>
            <person name="Harkins D.M."/>
            <person name="Durkin A.S."/>
            <person name="Brinkac L.M."/>
            <person name="Haft D.H."/>
            <person name="Selengut J.D."/>
            <person name="Sanka R."/>
            <person name="DePew J."/>
            <person name="Purushe J."/>
            <person name="Hartskeerl R.A."/>
            <person name="Ahmed A."/>
            <person name="van der Linden H."/>
            <person name="Goris M.G.A."/>
            <person name="Vinetz J.M."/>
            <person name="Sutton G.G."/>
            <person name="Nierman W.C."/>
            <person name="Fouts D.E."/>
        </authorList>
    </citation>
    <scope>NUCLEOTIDE SEQUENCE [LARGE SCALE GENOMIC DNA]</scope>
    <source>
        <strain evidence="2">L 60</strain>
    </source>
</reference>
<sequence length="53" mass="6376">MAVYTVFVRFFLSFKIVVVPTLLWFNKEKEVGNKKGSQKESLLQIESYKFYFF</sequence>
<name>V6IAP2_9LEPT</name>
<dbReference type="Proteomes" id="UP000018747">
    <property type="component" value="Unassembled WGS sequence"/>
</dbReference>
<comment type="caution">
    <text evidence="2">The sequence shown here is derived from an EMBL/GenBank/DDBJ whole genome shotgun (WGS) entry which is preliminary data.</text>
</comment>
<gene>
    <name evidence="2" type="ORF">LEP1GSC062_1662</name>
</gene>
<dbReference type="AlphaFoldDB" id="V6IAP2"/>